<sequence>MGLYRELEVISRLHDSLPDGFEVFHSVPIHSLQGDKDRYGELDAVVLGPTGNILLMEIKAGDVILREGSIFKLYSTREHDVSRQCRVQLAAMLNRLQEASLDAFVSNCLVIPDYRLGDAHLVSIPRDRIVDAERYPHLGTMVREFLSAGRGCSDMPRLRQFLRNEFKVTADIGTMRDQLERTVRQLADGLASWVPRISSPAGIYRIQATAGSGKTQLALTLMESAIADGKVPAYICFNRPLADHLRKFAPARAHLANFHELCVEHFRRKHGEPDFSDPTVFEKVSEQYLTDSESFSPQFDVLIIDEGQDFEPSWLESLVTQLKPDGQLYLMEDDDQRLYDRPAFELTDAISINCRDNFRTPRAICQMINAFGLASSSIQSKSPYHGALPSFHVFTTDEELITQTADAVEGLLRQGFALDDIVVLTGRGRTKSRLLSAEWIGNFSTRRFTGKYDRNGNPVWTTGQLLVESVYRYKGQSAPAVIVSELDFSELTPLERRKLFVGLTRAIMAVDVVLSPQTERCLAALVQ</sequence>
<dbReference type="Proteomes" id="UP000295382">
    <property type="component" value="Unassembled WGS sequence"/>
</dbReference>
<dbReference type="AlphaFoldDB" id="A0A4R3HU01"/>
<dbReference type="GO" id="GO:0003677">
    <property type="term" value="F:DNA binding"/>
    <property type="evidence" value="ECO:0007669"/>
    <property type="project" value="InterPro"/>
</dbReference>
<dbReference type="SUPFAM" id="SSF52540">
    <property type="entry name" value="P-loop containing nucleoside triphosphate hydrolases"/>
    <property type="match status" value="1"/>
</dbReference>
<feature type="domain" description="UvrD-like helicase C-terminal" evidence="3">
    <location>
        <begin position="467"/>
        <end position="510"/>
    </location>
</feature>
<proteinExistence type="predicted"/>
<dbReference type="GO" id="GO:0043138">
    <property type="term" value="F:3'-5' DNA helicase activity"/>
    <property type="evidence" value="ECO:0007669"/>
    <property type="project" value="TreeGrafter"/>
</dbReference>
<dbReference type="GO" id="GO:0005524">
    <property type="term" value="F:ATP binding"/>
    <property type="evidence" value="ECO:0007669"/>
    <property type="project" value="InterPro"/>
</dbReference>
<dbReference type="InterPro" id="IPR011528">
    <property type="entry name" value="NERD"/>
</dbReference>
<dbReference type="InterPro" id="IPR000212">
    <property type="entry name" value="DNA_helicase_UvrD/REP"/>
</dbReference>
<dbReference type="InterPro" id="IPR027417">
    <property type="entry name" value="P-loop_NTPase"/>
</dbReference>
<reference evidence="4 5" key="1">
    <citation type="submission" date="2019-03" db="EMBL/GenBank/DDBJ databases">
        <title>Genomic Encyclopedia of Type Strains, Phase IV (KMG-IV): sequencing the most valuable type-strain genomes for metagenomic binning, comparative biology and taxonomic classification.</title>
        <authorList>
            <person name="Goeker M."/>
        </authorList>
    </citation>
    <scope>NUCLEOTIDE SEQUENCE [LARGE SCALE GENOMIC DNA]</scope>
    <source>
        <strain evidence="4 5">DSM 7445</strain>
    </source>
</reference>
<dbReference type="EMBL" id="SLZQ01000010">
    <property type="protein sequence ID" value="TCS35621.1"/>
    <property type="molecule type" value="Genomic_DNA"/>
</dbReference>
<dbReference type="RefSeq" id="WP_243656803.1">
    <property type="nucleotide sequence ID" value="NZ_SLZQ01000010.1"/>
</dbReference>
<name>A0A4R3HU01_PAULE</name>
<dbReference type="GO" id="GO:0000725">
    <property type="term" value="P:recombinational repair"/>
    <property type="evidence" value="ECO:0007669"/>
    <property type="project" value="TreeGrafter"/>
</dbReference>
<dbReference type="PANTHER" id="PTHR11070">
    <property type="entry name" value="UVRD / RECB / PCRA DNA HELICASE FAMILY MEMBER"/>
    <property type="match status" value="1"/>
</dbReference>
<dbReference type="Gene3D" id="3.40.50.300">
    <property type="entry name" value="P-loop containing nucleotide triphosphate hydrolases"/>
    <property type="match status" value="2"/>
</dbReference>
<evidence type="ECO:0000259" key="2">
    <source>
        <dbReference type="Pfam" id="PF08378"/>
    </source>
</evidence>
<protein>
    <recommendedName>
        <fullName evidence="1">DNA 3'-5' helicase II</fullName>
    </recommendedName>
</protein>
<evidence type="ECO:0000313" key="4">
    <source>
        <dbReference type="EMBL" id="TCS35621.1"/>
    </source>
</evidence>
<feature type="domain" description="NERD" evidence="2">
    <location>
        <begin position="2"/>
        <end position="111"/>
    </location>
</feature>
<gene>
    <name evidence="4" type="ORF">EDC30_11090</name>
</gene>
<dbReference type="InterPro" id="IPR027785">
    <property type="entry name" value="UvrD-like_helicase_C"/>
</dbReference>
<dbReference type="Pfam" id="PF08378">
    <property type="entry name" value="NERD"/>
    <property type="match status" value="1"/>
</dbReference>
<dbReference type="PANTHER" id="PTHR11070:SF2">
    <property type="entry name" value="ATP-DEPENDENT DNA HELICASE SRS2"/>
    <property type="match status" value="1"/>
</dbReference>
<accession>A0A4R3HU01</accession>
<dbReference type="Pfam" id="PF13538">
    <property type="entry name" value="UvrD_C_2"/>
    <property type="match status" value="1"/>
</dbReference>
<keyword evidence="5" id="KW-1185">Reference proteome</keyword>
<dbReference type="Pfam" id="PF13245">
    <property type="entry name" value="AAA_19"/>
    <property type="match status" value="1"/>
</dbReference>
<organism evidence="4 5">
    <name type="scientific">Paucimonas lemoignei</name>
    <name type="common">Pseudomonas lemoignei</name>
    <dbReference type="NCBI Taxonomy" id="29443"/>
    <lineage>
        <taxon>Bacteria</taxon>
        <taxon>Pseudomonadati</taxon>
        <taxon>Pseudomonadota</taxon>
        <taxon>Betaproteobacteria</taxon>
        <taxon>Burkholderiales</taxon>
        <taxon>Burkholderiaceae</taxon>
        <taxon>Paucimonas</taxon>
    </lineage>
</organism>
<comment type="caution">
    <text evidence="4">The sequence shown here is derived from an EMBL/GenBank/DDBJ whole genome shotgun (WGS) entry which is preliminary data.</text>
</comment>
<evidence type="ECO:0000256" key="1">
    <source>
        <dbReference type="ARBA" id="ARBA00034923"/>
    </source>
</evidence>
<evidence type="ECO:0000259" key="3">
    <source>
        <dbReference type="Pfam" id="PF13538"/>
    </source>
</evidence>
<evidence type="ECO:0000313" key="5">
    <source>
        <dbReference type="Proteomes" id="UP000295382"/>
    </source>
</evidence>